<dbReference type="CDD" id="cd17320">
    <property type="entry name" value="MFS_MdfA_MDR_like"/>
    <property type="match status" value="1"/>
</dbReference>
<dbReference type="InterPro" id="IPR036259">
    <property type="entry name" value="MFS_trans_sf"/>
</dbReference>
<reference evidence="14" key="1">
    <citation type="submission" date="2022-06" db="EMBL/GenBank/DDBJ databases">
        <title>Dynamics of rice microbiomes reveals core vertical transmitted seed endophytes.</title>
        <authorList>
            <person name="Liao K."/>
            <person name="Zhang X."/>
        </authorList>
    </citation>
    <scope>NUCLEOTIDE SEQUENCE</scope>
    <source>
        <strain evidence="14">JT1-17</strain>
    </source>
</reference>
<evidence type="ECO:0000256" key="10">
    <source>
        <dbReference type="ARBA" id="ARBA00038406"/>
    </source>
</evidence>
<evidence type="ECO:0000256" key="12">
    <source>
        <dbReference type="SAM" id="Phobius"/>
    </source>
</evidence>
<feature type="transmembrane region" description="Helical" evidence="12">
    <location>
        <begin position="132"/>
        <end position="153"/>
    </location>
</feature>
<evidence type="ECO:0000256" key="4">
    <source>
        <dbReference type="ARBA" id="ARBA00022475"/>
    </source>
</evidence>
<comment type="subcellular location">
    <subcellularLocation>
        <location evidence="1">Cell inner membrane</location>
        <topology evidence="1">Multi-pass membrane protein</topology>
    </subcellularLocation>
</comment>
<keyword evidence="7 12" id="KW-1133">Transmembrane helix</keyword>
<protein>
    <recommendedName>
        <fullName evidence="11">Multidrug transporter MdfA</fullName>
    </recommendedName>
</protein>
<dbReference type="Gene3D" id="1.20.1720.10">
    <property type="entry name" value="Multidrug resistance protein D"/>
    <property type="match status" value="1"/>
</dbReference>
<feature type="transmembrane region" description="Helical" evidence="12">
    <location>
        <begin position="281"/>
        <end position="301"/>
    </location>
</feature>
<dbReference type="AlphaFoldDB" id="A0AAJ1CYM9"/>
<evidence type="ECO:0000256" key="1">
    <source>
        <dbReference type="ARBA" id="ARBA00004429"/>
    </source>
</evidence>
<dbReference type="PROSITE" id="PS50850">
    <property type="entry name" value="MFS"/>
    <property type="match status" value="1"/>
</dbReference>
<feature type="transmembrane region" description="Helical" evidence="12">
    <location>
        <begin position="370"/>
        <end position="388"/>
    </location>
</feature>
<dbReference type="PROSITE" id="PS00216">
    <property type="entry name" value="SUGAR_TRANSPORT_1"/>
    <property type="match status" value="1"/>
</dbReference>
<dbReference type="InterPro" id="IPR005829">
    <property type="entry name" value="Sugar_transporter_CS"/>
</dbReference>
<evidence type="ECO:0000256" key="7">
    <source>
        <dbReference type="ARBA" id="ARBA00022989"/>
    </source>
</evidence>
<feature type="transmembrane region" description="Helical" evidence="12">
    <location>
        <begin position="313"/>
        <end position="331"/>
    </location>
</feature>
<feature type="transmembrane region" description="Helical" evidence="12">
    <location>
        <begin position="196"/>
        <end position="215"/>
    </location>
</feature>
<feature type="transmembrane region" description="Helical" evidence="12">
    <location>
        <begin position="249"/>
        <end position="269"/>
    </location>
</feature>
<dbReference type="EMBL" id="JANFVX010000003">
    <property type="protein sequence ID" value="MCW0343161.1"/>
    <property type="molecule type" value="Genomic_DNA"/>
</dbReference>
<feature type="transmembrane region" description="Helical" evidence="12">
    <location>
        <begin position="394"/>
        <end position="418"/>
    </location>
</feature>
<name>A0AAJ1CYM9_PANAN</name>
<feature type="transmembrane region" description="Helical" evidence="12">
    <location>
        <begin position="107"/>
        <end position="126"/>
    </location>
</feature>
<evidence type="ECO:0000256" key="11">
    <source>
        <dbReference type="ARBA" id="ARBA00040126"/>
    </source>
</evidence>
<feature type="transmembrane region" description="Helical" evidence="12">
    <location>
        <begin position="337"/>
        <end position="358"/>
    </location>
</feature>
<keyword evidence="6 12" id="KW-0812">Transmembrane</keyword>
<feature type="transmembrane region" description="Helical" evidence="12">
    <location>
        <begin position="39"/>
        <end position="56"/>
    </location>
</feature>
<evidence type="ECO:0000313" key="14">
    <source>
        <dbReference type="EMBL" id="MCW0343161.1"/>
    </source>
</evidence>
<feature type="transmembrane region" description="Helical" evidence="12">
    <location>
        <begin position="165"/>
        <end position="190"/>
    </location>
</feature>
<feature type="domain" description="Major facilitator superfamily (MFS) profile" evidence="13">
    <location>
        <begin position="41"/>
        <end position="428"/>
    </location>
</feature>
<dbReference type="InterPro" id="IPR011701">
    <property type="entry name" value="MFS"/>
</dbReference>
<keyword evidence="9" id="KW-0046">Antibiotic resistance</keyword>
<accession>A0AAJ1CYM9</accession>
<keyword evidence="4" id="KW-1003">Cell membrane</keyword>
<comment type="similarity">
    <text evidence="10">Belongs to the major facilitator superfamily. MdfA family.</text>
</comment>
<sequence length="434" mass="46847">MTSFHISAVAQATAFFIVYWTLFTMALFQPVSRLTRRHFLFPLSLVLFEFATYLAHDMIQPGMLRVTQAFHVGPEWVSTSLTAYLMGGMLLQWLLGPLSDKLGRRPVLLAGVVFFMLTCLATHWVQSIGQFILLRFLQGISLCFIGAVGYAAIQEAFDEALSVKMMALMANVALLAPLVGPLAGTAFLAVADWRTLFLFFAALSALALTGLWLSMPETAGDRNTSVSLTSLAAGYYALLKDRQVMCGSLAIGLVTIPCLAWVALSPVILIHDLGLSRMDYALLQLPVFLAMIAGNLLLGRLASRLPVEQPLRLGAWPIMAGLTVAAVGTFINAGNAAWLTAGLSLYGFGTGMVNAGLYRLTLFSSRAGKGSVAAMLGMVSMVVFALGIEAVKAAYFGGGTAWFSLINLLCGLLWLALVRSFLREKQRRHSTVTA</sequence>
<feature type="transmembrane region" description="Helical" evidence="12">
    <location>
        <begin position="6"/>
        <end position="27"/>
    </location>
</feature>
<feature type="transmembrane region" description="Helical" evidence="12">
    <location>
        <begin position="76"/>
        <end position="95"/>
    </location>
</feature>
<evidence type="ECO:0000256" key="5">
    <source>
        <dbReference type="ARBA" id="ARBA00022519"/>
    </source>
</evidence>
<evidence type="ECO:0000256" key="9">
    <source>
        <dbReference type="ARBA" id="ARBA00023251"/>
    </source>
</evidence>
<dbReference type="PANTHER" id="PTHR23502">
    <property type="entry name" value="MAJOR FACILITATOR SUPERFAMILY"/>
    <property type="match status" value="1"/>
</dbReference>
<evidence type="ECO:0000256" key="6">
    <source>
        <dbReference type="ARBA" id="ARBA00022692"/>
    </source>
</evidence>
<dbReference type="PANTHER" id="PTHR23502:SF43">
    <property type="entry name" value="MULTIDRUG TRANSPORTER MDFA"/>
    <property type="match status" value="1"/>
</dbReference>
<gene>
    <name evidence="14" type="ORF">NB703_001254</name>
</gene>
<dbReference type="InterPro" id="IPR020846">
    <property type="entry name" value="MFS_dom"/>
</dbReference>
<proteinExistence type="inferred from homology"/>
<evidence type="ECO:0000313" key="15">
    <source>
        <dbReference type="Proteomes" id="UP001208888"/>
    </source>
</evidence>
<dbReference type="NCBIfam" id="NF011931">
    <property type="entry name" value="PRK15402.1"/>
    <property type="match status" value="1"/>
</dbReference>
<dbReference type="Pfam" id="PF07690">
    <property type="entry name" value="MFS_1"/>
    <property type="match status" value="1"/>
</dbReference>
<keyword evidence="5" id="KW-0997">Cell inner membrane</keyword>
<keyword evidence="8 12" id="KW-0472">Membrane</keyword>
<evidence type="ECO:0000256" key="3">
    <source>
        <dbReference type="ARBA" id="ARBA00022448"/>
    </source>
</evidence>
<dbReference type="GO" id="GO:1990961">
    <property type="term" value="P:xenobiotic detoxification by transmembrane export across the plasma membrane"/>
    <property type="evidence" value="ECO:0007669"/>
    <property type="project" value="TreeGrafter"/>
</dbReference>
<dbReference type="SUPFAM" id="SSF103473">
    <property type="entry name" value="MFS general substrate transporter"/>
    <property type="match status" value="1"/>
</dbReference>
<comment type="caution">
    <text evidence="14">The sequence shown here is derived from an EMBL/GenBank/DDBJ whole genome shotgun (WGS) entry which is preliminary data.</text>
</comment>
<evidence type="ECO:0000256" key="8">
    <source>
        <dbReference type="ARBA" id="ARBA00023136"/>
    </source>
</evidence>
<evidence type="ECO:0000256" key="2">
    <source>
        <dbReference type="ARBA" id="ARBA00011245"/>
    </source>
</evidence>
<comment type="subunit">
    <text evidence="2">Monomer.</text>
</comment>
<dbReference type="GO" id="GO:0046677">
    <property type="term" value="P:response to antibiotic"/>
    <property type="evidence" value="ECO:0007669"/>
    <property type="project" value="UniProtKB-KW"/>
</dbReference>
<dbReference type="GO" id="GO:0015385">
    <property type="term" value="F:sodium:proton antiporter activity"/>
    <property type="evidence" value="ECO:0007669"/>
    <property type="project" value="TreeGrafter"/>
</dbReference>
<evidence type="ECO:0000259" key="13">
    <source>
        <dbReference type="PROSITE" id="PS50850"/>
    </source>
</evidence>
<dbReference type="Proteomes" id="UP001208888">
    <property type="component" value="Unassembled WGS sequence"/>
</dbReference>
<dbReference type="GO" id="GO:0005886">
    <property type="term" value="C:plasma membrane"/>
    <property type="evidence" value="ECO:0007669"/>
    <property type="project" value="UniProtKB-SubCell"/>
</dbReference>
<keyword evidence="3" id="KW-0813">Transport</keyword>
<organism evidence="14 15">
    <name type="scientific">Pantoea ananas</name>
    <name type="common">Erwinia uredovora</name>
    <dbReference type="NCBI Taxonomy" id="553"/>
    <lineage>
        <taxon>Bacteria</taxon>
        <taxon>Pseudomonadati</taxon>
        <taxon>Pseudomonadota</taxon>
        <taxon>Gammaproteobacteria</taxon>
        <taxon>Enterobacterales</taxon>
        <taxon>Erwiniaceae</taxon>
        <taxon>Pantoea</taxon>
    </lineage>
</organism>